<comment type="similarity">
    <text evidence="1 4">Belongs to the universal ribosomal protein uS12 family.</text>
</comment>
<evidence type="ECO:0000313" key="6">
    <source>
        <dbReference type="Proteomes" id="UP000030693"/>
    </source>
</evidence>
<keyword evidence="5" id="KW-0496">Mitochondrion</keyword>
<evidence type="ECO:0000256" key="1">
    <source>
        <dbReference type="ARBA" id="ARBA00005657"/>
    </source>
</evidence>
<dbReference type="InterPro" id="IPR006032">
    <property type="entry name" value="Ribosomal_uS12"/>
</dbReference>
<dbReference type="Proteomes" id="UP000030693">
    <property type="component" value="Mitochondrion MT"/>
</dbReference>
<dbReference type="PRINTS" id="PR01034">
    <property type="entry name" value="RIBOSOMALS12"/>
</dbReference>
<dbReference type="SUPFAM" id="SSF50249">
    <property type="entry name" value="Nucleic acid-binding proteins"/>
    <property type="match status" value="1"/>
</dbReference>
<dbReference type="GO" id="GO:0003735">
    <property type="term" value="F:structural constituent of ribosome"/>
    <property type="evidence" value="ECO:0007669"/>
    <property type="project" value="InterPro"/>
</dbReference>
<dbReference type="STRING" id="691883.A0A058YYW2"/>
<dbReference type="PIRSF" id="PIRSF002133">
    <property type="entry name" value="Ribosomal_S12/S23"/>
    <property type="match status" value="1"/>
</dbReference>
<keyword evidence="2 4" id="KW-0689">Ribosomal protein</keyword>
<keyword evidence="3 4" id="KW-0687">Ribonucleoprotein</keyword>
<dbReference type="Gene3D" id="2.40.50.140">
    <property type="entry name" value="Nucleic acid-binding proteins"/>
    <property type="match status" value="1"/>
</dbReference>
<dbReference type="EMBL" id="KB932304">
    <property type="protein sequence ID" value="KCV67184.1"/>
    <property type="molecule type" value="Genomic_DNA"/>
</dbReference>
<dbReference type="GO" id="GO:0015935">
    <property type="term" value="C:small ribosomal subunit"/>
    <property type="evidence" value="ECO:0007669"/>
    <property type="project" value="InterPro"/>
</dbReference>
<dbReference type="AlphaFoldDB" id="A0A058YYW2"/>
<evidence type="ECO:0000313" key="5">
    <source>
        <dbReference type="EMBL" id="KCV67184.1"/>
    </source>
</evidence>
<accession>A0A058YYW2</accession>
<dbReference type="OrthoDB" id="361013at2759"/>
<evidence type="ECO:0000256" key="3">
    <source>
        <dbReference type="ARBA" id="ARBA00023274"/>
    </source>
</evidence>
<name>A0A058YYW2_FONAL</name>
<evidence type="ECO:0000256" key="2">
    <source>
        <dbReference type="ARBA" id="ARBA00022980"/>
    </source>
</evidence>
<gene>
    <name evidence="5" type="ORF">H696_09001</name>
</gene>
<dbReference type="InterPro" id="IPR005679">
    <property type="entry name" value="Ribosomal_uS12_bac"/>
</dbReference>
<dbReference type="FunFam" id="2.40.50.140:FF:000099">
    <property type="entry name" value="Ribosomal protein S12, mitochondrial"/>
    <property type="match status" value="1"/>
</dbReference>
<dbReference type="InterPro" id="IPR012340">
    <property type="entry name" value="NA-bd_OB-fold"/>
</dbReference>
<keyword evidence="6" id="KW-1185">Reference proteome</keyword>
<evidence type="ECO:0000256" key="4">
    <source>
        <dbReference type="RuleBase" id="RU003622"/>
    </source>
</evidence>
<dbReference type="GeneID" id="20531118"/>
<protein>
    <submittedName>
        <fullName evidence="5">Ribosomal protein S12</fullName>
    </submittedName>
</protein>
<dbReference type="GO" id="GO:0006412">
    <property type="term" value="P:translation"/>
    <property type="evidence" value="ECO:0007669"/>
    <property type="project" value="InterPro"/>
</dbReference>
<geneLocation type="mitochondrion" evidence="5"/>
<dbReference type="OMA" id="VCIRVYT"/>
<dbReference type="CDD" id="cd03368">
    <property type="entry name" value="Ribosomal_S12"/>
    <property type="match status" value="1"/>
</dbReference>
<proteinExistence type="inferred from homology"/>
<dbReference type="Pfam" id="PF00164">
    <property type="entry name" value="Ribosom_S12_S23"/>
    <property type="match status" value="1"/>
</dbReference>
<reference evidence="5" key="1">
    <citation type="submission" date="2013-04" db="EMBL/GenBank/DDBJ databases">
        <title>The Genome Sequence of Fonticula alba ATCC 38817.</title>
        <authorList>
            <consortium name="The Broad Institute Genomics Platform"/>
            <person name="Russ C."/>
            <person name="Cuomo C."/>
            <person name="Burger G."/>
            <person name="Gray M.W."/>
            <person name="Holland P.W.H."/>
            <person name="King N."/>
            <person name="Lang F.B.F."/>
            <person name="Roger A.J."/>
            <person name="Ruiz-Trillo I."/>
            <person name="Brown M."/>
            <person name="Walker B."/>
            <person name="Young S."/>
            <person name="Zeng Q."/>
            <person name="Gargeya S."/>
            <person name="Fitzgerald M."/>
            <person name="Haas B."/>
            <person name="Abouelleil A."/>
            <person name="Allen A.W."/>
            <person name="Alvarado L."/>
            <person name="Arachchi H.M."/>
            <person name="Berlin A.M."/>
            <person name="Chapman S.B."/>
            <person name="Gainer-Dewar J."/>
            <person name="Goldberg J."/>
            <person name="Griggs A."/>
            <person name="Gujja S."/>
            <person name="Hansen M."/>
            <person name="Howarth C."/>
            <person name="Imamovic A."/>
            <person name="Ireland A."/>
            <person name="Larimer J."/>
            <person name="McCowan C."/>
            <person name="Murphy C."/>
            <person name="Pearson M."/>
            <person name="Poon T.W."/>
            <person name="Priest M."/>
            <person name="Roberts A."/>
            <person name="Saif S."/>
            <person name="Shea T."/>
            <person name="Sisk P."/>
            <person name="Sykes S."/>
            <person name="Wortman J."/>
            <person name="Nusbaum C."/>
            <person name="Birren B."/>
        </authorList>
    </citation>
    <scope>NUCLEOTIDE SEQUENCE [LARGE SCALE GENOMIC DNA]</scope>
    <source>
        <strain evidence="5">ATCC 38817</strain>
    </source>
</reference>
<dbReference type="NCBIfam" id="TIGR00981">
    <property type="entry name" value="rpsL_bact"/>
    <property type="match status" value="1"/>
</dbReference>
<dbReference type="PROSITE" id="PS00055">
    <property type="entry name" value="RIBOSOMAL_S12"/>
    <property type="match status" value="1"/>
</dbReference>
<dbReference type="PANTHER" id="PTHR11652">
    <property type="entry name" value="30S RIBOSOMAL PROTEIN S12 FAMILY MEMBER"/>
    <property type="match status" value="1"/>
</dbReference>
<dbReference type="RefSeq" id="XP_009498407.1">
    <property type="nucleotide sequence ID" value="NW_009243181.1"/>
</dbReference>
<sequence length="132" mass="15030">MLTFNQCVKFRVKKKKNESKSPLLNKCPQRKGICTSVFIAHPKKPNSANRKVATVRFTTGFYATAAIKGIGHNLQEHGYVLIRGGRIKDLPGVNYTLVRGKFDLAPVLSRKRGRSKYGRRVLLNERKKQKYV</sequence>
<organism evidence="5">
    <name type="scientific">Fonticula alba</name>
    <name type="common">Slime mold</name>
    <dbReference type="NCBI Taxonomy" id="691883"/>
    <lineage>
        <taxon>Eukaryota</taxon>
        <taxon>Rotosphaerida</taxon>
        <taxon>Fonticulaceae</taxon>
        <taxon>Fonticula</taxon>
    </lineage>
</organism>